<feature type="region of interest" description="Disordered" evidence="1">
    <location>
        <begin position="706"/>
        <end position="726"/>
    </location>
</feature>
<organism evidence="4 5">
    <name type="scientific">Bifidobacterium callitrichos DSM 23973</name>
    <dbReference type="NCBI Taxonomy" id="1437609"/>
    <lineage>
        <taxon>Bacteria</taxon>
        <taxon>Bacillati</taxon>
        <taxon>Actinomycetota</taxon>
        <taxon>Actinomycetes</taxon>
        <taxon>Bifidobacteriales</taxon>
        <taxon>Bifidobacteriaceae</taxon>
        <taxon>Bifidobacterium</taxon>
    </lineage>
</organism>
<dbReference type="InterPro" id="IPR012332">
    <property type="entry name" value="Autotransporter_pectin_lyase_C"/>
</dbReference>
<evidence type="ECO:0000313" key="4">
    <source>
        <dbReference type="EMBL" id="KFI53862.1"/>
    </source>
</evidence>
<dbReference type="Gene3D" id="2.160.20.20">
    <property type="match status" value="1"/>
</dbReference>
<dbReference type="SUPFAM" id="SSF51126">
    <property type="entry name" value="Pectin lyase-like"/>
    <property type="match status" value="1"/>
</dbReference>
<proteinExistence type="predicted"/>
<evidence type="ECO:0000256" key="1">
    <source>
        <dbReference type="SAM" id="MobiDB-lite"/>
    </source>
</evidence>
<dbReference type="STRING" id="1437609.BCAL_1677"/>
<dbReference type="GO" id="GO:0016787">
    <property type="term" value="F:hydrolase activity"/>
    <property type="evidence" value="ECO:0007669"/>
    <property type="project" value="UniProtKB-KW"/>
</dbReference>
<dbReference type="Pfam" id="PF18885">
    <property type="entry name" value="DUF5648"/>
    <property type="match status" value="1"/>
</dbReference>
<feature type="signal peptide" evidence="2">
    <location>
        <begin position="1"/>
        <end position="26"/>
    </location>
</feature>
<name>A0A087A512_9BIFI</name>
<feature type="chain" id="PRO_5039484256" evidence="2">
    <location>
        <begin position="27"/>
        <end position="928"/>
    </location>
</feature>
<keyword evidence="2" id="KW-0732">Signal</keyword>
<dbReference type="InterPro" id="IPR043708">
    <property type="entry name" value="DUF5648"/>
</dbReference>
<dbReference type="InterPro" id="IPR011050">
    <property type="entry name" value="Pectin_lyase_fold/virulence"/>
</dbReference>
<dbReference type="eggNOG" id="COG3757">
    <property type="taxonomic scope" value="Bacteria"/>
</dbReference>
<protein>
    <submittedName>
        <fullName evidence="4">Glycosyl hydrolase family 25</fullName>
    </submittedName>
</protein>
<gene>
    <name evidence="4" type="ORF">BCAL_1677</name>
</gene>
<dbReference type="Gene3D" id="2.160.20.10">
    <property type="entry name" value="Single-stranded right-handed beta-helix, Pectin lyase-like"/>
    <property type="match status" value="1"/>
</dbReference>
<accession>A0A087A512</accession>
<dbReference type="InterPro" id="IPR012334">
    <property type="entry name" value="Pectin_lyas_fold"/>
</dbReference>
<dbReference type="RefSeq" id="WP_052119123.1">
    <property type="nucleotide sequence ID" value="NZ_JDUV01000007.1"/>
</dbReference>
<keyword evidence="4" id="KW-0378">Hydrolase</keyword>
<reference evidence="4 5" key="1">
    <citation type="submission" date="2014-03" db="EMBL/GenBank/DDBJ databases">
        <title>Genomics of Bifidobacteria.</title>
        <authorList>
            <person name="Ventura M."/>
            <person name="Milani C."/>
            <person name="Lugli G.A."/>
        </authorList>
    </citation>
    <scope>NUCLEOTIDE SEQUENCE [LARGE SCALE GENOMIC DNA]</scope>
    <source>
        <strain evidence="4 5">DSM 23973</strain>
    </source>
</reference>
<evidence type="ECO:0000313" key="5">
    <source>
        <dbReference type="Proteomes" id="UP000029072"/>
    </source>
</evidence>
<feature type="region of interest" description="Disordered" evidence="1">
    <location>
        <begin position="757"/>
        <end position="790"/>
    </location>
</feature>
<dbReference type="EMBL" id="JGYS01000013">
    <property type="protein sequence ID" value="KFI53862.1"/>
    <property type="molecule type" value="Genomic_DNA"/>
</dbReference>
<sequence>MNRGTTKGPRKLVALLAAVCTLGALAVVPTANAVDDGSFGTDAVPYSEEVVKAVTTTTPAEAALQPAQLKEIKTPTLAVASGSSSSNGLLQGNVSGVRPNAVAKDWQKTIDEAKEGSTVTLTGAISSGLNVNKKLTITAAKDAVFTGSLRIMADDVTVKGVNFKLDPATNKNAQNIVIVGTKNVTITGNTFTIAAGDPAAGASANKDWQPSSVWLQNGAADTVISGNTFKLGQVVNNSSVGVNLVGGPAEAPITGTVIKNNTVSAGPKSGDGVSGSMMFVVGNGNTKTGYGITDLTFSGNTVTNDTGLAAQYSRVYGIAITATKGATISGNTIGGYMAVSYSTWPGQGPNDDVTVSGNTLDAYAAIFFGNGNESHVTTKGLTVKNNTYGKNTEFQVTGGNLLVADQNGRVYPSINAAINGGDDDGSPYVELLRSFAEPIVIKQNQTVTLELNGYTLSNGASTVRRHTIVNRGKLTVKDSSAAKTGSVDNTANGAAAIANYTTGTVTIESGRFTRSAEASSYDPKTDKAVSGGNSYYVIKNFGVMNITSGDFYFGVGESGNDGYYSSLIANGWYSKNESPDYNPYGGENGAGATLNISGGTFRGGKITIKNDDYGILNISGGEIKQPTEQFYAVLNYNVAKITGGTITAPEKPLGASGIKGAAADKGETTLGGKVEITSDKGYALRALDNGKLTVTGGKYYSGNKKSVSKLKESEHGTPSIAISGGRFNVEPTEKELADGYVAVKDDADKTYPYTVVKYTEPSPEPEPGPSPNPDPTPSPNPTPTPTPTVTAVPVYRVYDVNSGLHHYTTSEAERDHLVRLGWRDEGTSFKAAKEDASNKNLKPVYREYNPNDGNHNWTMSKAEHDHLVRVGWHDEGVAWYVDASASTEVYRLYNPNSGEHVYTTSWAEYESVGRAGWHQEGVAWQSLD</sequence>
<feature type="domain" description="DUF5648" evidence="3">
    <location>
        <begin position="793"/>
        <end position="926"/>
    </location>
</feature>
<comment type="caution">
    <text evidence="4">The sequence shown here is derived from an EMBL/GenBank/DDBJ whole genome shotgun (WGS) entry which is preliminary data.</text>
</comment>
<evidence type="ECO:0000256" key="2">
    <source>
        <dbReference type="SAM" id="SignalP"/>
    </source>
</evidence>
<dbReference type="AlphaFoldDB" id="A0A087A512"/>
<dbReference type="OrthoDB" id="3223614at2"/>
<dbReference type="Proteomes" id="UP000029072">
    <property type="component" value="Unassembled WGS sequence"/>
</dbReference>
<feature type="compositionally biased region" description="Pro residues" evidence="1">
    <location>
        <begin position="762"/>
        <end position="786"/>
    </location>
</feature>
<evidence type="ECO:0000259" key="3">
    <source>
        <dbReference type="Pfam" id="PF18885"/>
    </source>
</evidence>